<dbReference type="AlphaFoldDB" id="A0AA88CXW3"/>
<keyword evidence="5 8" id="KW-1133">Transmembrane helix</keyword>
<comment type="function">
    <text evidence="8">May be involved in modulation of pathogen defense and leaf cell death.</text>
</comment>
<feature type="transmembrane region" description="Helical" evidence="10">
    <location>
        <begin position="16"/>
        <end position="40"/>
    </location>
</feature>
<comment type="subcellular location">
    <subcellularLocation>
        <location evidence="1 8">Membrane</location>
        <topology evidence="1 8">Multi-pass membrane protein</topology>
    </subcellularLocation>
</comment>
<comment type="similarity">
    <text evidence="2 8">Belongs to the MLO family.</text>
</comment>
<comment type="caution">
    <text evidence="11">The sequence shown here is derived from an EMBL/GenBank/DDBJ whole genome shotgun (WGS) entry which is preliminary data.</text>
</comment>
<protein>
    <recommendedName>
        <fullName evidence="8">MLO-like protein</fullName>
    </recommendedName>
</protein>
<evidence type="ECO:0000256" key="4">
    <source>
        <dbReference type="ARBA" id="ARBA00022821"/>
    </source>
</evidence>
<dbReference type="Pfam" id="PF03094">
    <property type="entry name" value="Mlo"/>
    <property type="match status" value="3"/>
</dbReference>
<feature type="region of interest" description="Disordered" evidence="9">
    <location>
        <begin position="428"/>
        <end position="452"/>
    </location>
</feature>
<name>A0AA88CXW3_FICCA</name>
<gene>
    <name evidence="8" type="primary">MLO</name>
    <name evidence="11" type="ORF">TIFTF001_008332</name>
</gene>
<evidence type="ECO:0000313" key="11">
    <source>
        <dbReference type="EMBL" id="GMN39113.1"/>
    </source>
</evidence>
<dbReference type="GO" id="GO:0006952">
    <property type="term" value="P:defense response"/>
    <property type="evidence" value="ECO:0007669"/>
    <property type="project" value="UniProtKB-KW"/>
</dbReference>
<dbReference type="GO" id="GO:0005516">
    <property type="term" value="F:calmodulin binding"/>
    <property type="evidence" value="ECO:0007669"/>
    <property type="project" value="UniProtKB-KW"/>
</dbReference>
<feature type="transmembrane region" description="Helical" evidence="10">
    <location>
        <begin position="257"/>
        <end position="281"/>
    </location>
</feature>
<keyword evidence="4 8" id="KW-0611">Plant defense</keyword>
<keyword evidence="3 8" id="KW-0812">Transmembrane</keyword>
<proteinExistence type="inferred from homology"/>
<evidence type="ECO:0000256" key="5">
    <source>
        <dbReference type="ARBA" id="ARBA00022989"/>
    </source>
</evidence>
<evidence type="ECO:0000256" key="2">
    <source>
        <dbReference type="ARBA" id="ARBA00006574"/>
    </source>
</evidence>
<organism evidence="11 12">
    <name type="scientific">Ficus carica</name>
    <name type="common">Common fig</name>
    <dbReference type="NCBI Taxonomy" id="3494"/>
    <lineage>
        <taxon>Eukaryota</taxon>
        <taxon>Viridiplantae</taxon>
        <taxon>Streptophyta</taxon>
        <taxon>Embryophyta</taxon>
        <taxon>Tracheophyta</taxon>
        <taxon>Spermatophyta</taxon>
        <taxon>Magnoliopsida</taxon>
        <taxon>eudicotyledons</taxon>
        <taxon>Gunneridae</taxon>
        <taxon>Pentapetalae</taxon>
        <taxon>rosids</taxon>
        <taxon>fabids</taxon>
        <taxon>Rosales</taxon>
        <taxon>Moraceae</taxon>
        <taxon>Ficeae</taxon>
        <taxon>Ficus</taxon>
    </lineage>
</organism>
<evidence type="ECO:0000256" key="3">
    <source>
        <dbReference type="ARBA" id="ARBA00022692"/>
    </source>
</evidence>
<evidence type="ECO:0000256" key="9">
    <source>
        <dbReference type="SAM" id="MobiDB-lite"/>
    </source>
</evidence>
<feature type="compositionally biased region" description="Polar residues" evidence="9">
    <location>
        <begin position="391"/>
        <end position="406"/>
    </location>
</feature>
<comment type="domain">
    <text evidence="8">The C-terminus contains a calmodulin-binding domain, which binds calmodulin in a calcium-dependent fashion.</text>
</comment>
<dbReference type="Proteomes" id="UP001187192">
    <property type="component" value="Unassembled WGS sequence"/>
</dbReference>
<sequence>MAGASKGRSLEETPTWAVAIVCFLLVLISILIEHAIHLIGKWLAKRDRRALCEALEKIKSELMLLGFISLLLTVGQGPISKICVPKAVGASWHPCSKKKESKDKVPLVSAYGIHQLHIFIFVLAVFHVLYCVITMALGRTKMRKWKAWEMETRTTDYRFSNDPERFRFARDTSFGRRHLNYWSHSPFLLWIVCFFRQFFRSVPKVDYLTLRHGFIMPHNLVLGSSIPTNQHQWGEVVKGTPLVQPADNLFWFNRPRLILHLINFVLFQNAFQLAFLAWTLYEFGLKSCFHDKLEDVIIRMSMGETREQGPYSNTLQLCDPSSICLGNSGERQTNSLAGTITMKGNYNYNTFAISTMNKQMGSNMKPTIFSDRVANALRKWHHTARKHVKQTRQTASSPGTPSQSMSPAHLLHRYKSEQEMSVLTSPRISSFNDDNAQPGSSRQDEDQIVSEPRLIHDRLGHKVQHEINIQSVDFSFDRSERK</sequence>
<evidence type="ECO:0000256" key="7">
    <source>
        <dbReference type="ARBA" id="ARBA00023265"/>
    </source>
</evidence>
<feature type="compositionally biased region" description="Polar residues" evidence="9">
    <location>
        <begin position="428"/>
        <end position="441"/>
    </location>
</feature>
<keyword evidence="7 8" id="KW-0568">Pathogenesis-related protein</keyword>
<keyword evidence="12" id="KW-1185">Reference proteome</keyword>
<evidence type="ECO:0000256" key="6">
    <source>
        <dbReference type="ARBA" id="ARBA00023136"/>
    </source>
</evidence>
<evidence type="ECO:0000256" key="10">
    <source>
        <dbReference type="SAM" id="Phobius"/>
    </source>
</evidence>
<dbReference type="EMBL" id="BTGU01000009">
    <property type="protein sequence ID" value="GMN39113.1"/>
    <property type="molecule type" value="Genomic_DNA"/>
</dbReference>
<evidence type="ECO:0000256" key="8">
    <source>
        <dbReference type="RuleBase" id="RU280816"/>
    </source>
</evidence>
<dbReference type="PANTHER" id="PTHR31942:SF114">
    <property type="entry name" value="MLO-LIKE PROTEIN"/>
    <property type="match status" value="1"/>
</dbReference>
<dbReference type="GO" id="GO:0016020">
    <property type="term" value="C:membrane"/>
    <property type="evidence" value="ECO:0007669"/>
    <property type="project" value="UniProtKB-SubCell"/>
</dbReference>
<dbReference type="InterPro" id="IPR004326">
    <property type="entry name" value="Mlo"/>
</dbReference>
<feature type="transmembrane region" description="Helical" evidence="10">
    <location>
        <begin position="61"/>
        <end position="79"/>
    </location>
</feature>
<evidence type="ECO:0000313" key="12">
    <source>
        <dbReference type="Proteomes" id="UP001187192"/>
    </source>
</evidence>
<accession>A0AA88CXW3</accession>
<keyword evidence="6 8" id="KW-0472">Membrane</keyword>
<dbReference type="PANTHER" id="PTHR31942">
    <property type="entry name" value="MLO-LIKE PROTEIN 1"/>
    <property type="match status" value="1"/>
</dbReference>
<evidence type="ECO:0000256" key="1">
    <source>
        <dbReference type="ARBA" id="ARBA00004141"/>
    </source>
</evidence>
<feature type="region of interest" description="Disordered" evidence="9">
    <location>
        <begin position="382"/>
        <end position="407"/>
    </location>
</feature>
<reference evidence="11" key="1">
    <citation type="submission" date="2023-07" db="EMBL/GenBank/DDBJ databases">
        <title>draft genome sequence of fig (Ficus carica).</title>
        <authorList>
            <person name="Takahashi T."/>
            <person name="Nishimura K."/>
        </authorList>
    </citation>
    <scope>NUCLEOTIDE SEQUENCE</scope>
</reference>
<feature type="transmembrane region" description="Helical" evidence="10">
    <location>
        <begin position="116"/>
        <end position="137"/>
    </location>
</feature>
<keyword evidence="8" id="KW-0112">Calmodulin-binding</keyword>